<reference evidence="3" key="1">
    <citation type="journal article" date="2019" name="Int. J. Syst. Evol. Microbiol.">
        <title>The Global Catalogue of Microorganisms (GCM) 10K type strain sequencing project: providing services to taxonomists for standard genome sequencing and annotation.</title>
        <authorList>
            <consortium name="The Broad Institute Genomics Platform"/>
            <consortium name="The Broad Institute Genome Sequencing Center for Infectious Disease"/>
            <person name="Wu L."/>
            <person name="Ma J."/>
        </authorList>
    </citation>
    <scope>NUCLEOTIDE SEQUENCE [LARGE SCALE GENOMIC DNA]</scope>
    <source>
        <strain evidence="3">JCM 15503</strain>
    </source>
</reference>
<comment type="caution">
    <text evidence="2">The sequence shown here is derived from an EMBL/GenBank/DDBJ whole genome shotgun (WGS) entry which is preliminary data.</text>
</comment>
<protein>
    <submittedName>
        <fullName evidence="2">Uncharacterized protein</fullName>
    </submittedName>
</protein>
<dbReference type="EMBL" id="BAAAEW010000008">
    <property type="protein sequence ID" value="GAA0748376.1"/>
    <property type="molecule type" value="Genomic_DNA"/>
</dbReference>
<evidence type="ECO:0000313" key="2">
    <source>
        <dbReference type="EMBL" id="GAA0748376.1"/>
    </source>
</evidence>
<proteinExistence type="predicted"/>
<feature type="transmembrane region" description="Helical" evidence="1">
    <location>
        <begin position="32"/>
        <end position="51"/>
    </location>
</feature>
<keyword evidence="1" id="KW-0812">Transmembrane</keyword>
<keyword evidence="1" id="KW-1133">Transmembrane helix</keyword>
<sequence>MNDEIIQKLSTWAILAVIAIVLFAFARLVLENFWFILAMAGAVVAAWFVYLKLKQGEE</sequence>
<evidence type="ECO:0000256" key="1">
    <source>
        <dbReference type="SAM" id="Phobius"/>
    </source>
</evidence>
<keyword evidence="3" id="KW-1185">Reference proteome</keyword>
<name>A0ABP3V9W0_9BURK</name>
<dbReference type="Proteomes" id="UP001500279">
    <property type="component" value="Unassembled WGS sequence"/>
</dbReference>
<keyword evidence="1" id="KW-0472">Membrane</keyword>
<feature type="transmembrane region" description="Helical" evidence="1">
    <location>
        <begin position="9"/>
        <end position="26"/>
    </location>
</feature>
<organism evidence="2 3">
    <name type="scientific">Ideonella azotifigens</name>
    <dbReference type="NCBI Taxonomy" id="513160"/>
    <lineage>
        <taxon>Bacteria</taxon>
        <taxon>Pseudomonadati</taxon>
        <taxon>Pseudomonadota</taxon>
        <taxon>Betaproteobacteria</taxon>
        <taxon>Burkholderiales</taxon>
        <taxon>Sphaerotilaceae</taxon>
        <taxon>Ideonella</taxon>
    </lineage>
</organism>
<evidence type="ECO:0000313" key="3">
    <source>
        <dbReference type="Proteomes" id="UP001500279"/>
    </source>
</evidence>
<dbReference type="RefSeq" id="WP_170201121.1">
    <property type="nucleotide sequence ID" value="NZ_BAAAEW010000008.1"/>
</dbReference>
<gene>
    <name evidence="2" type="ORF">GCM10009107_17780</name>
</gene>
<accession>A0ABP3V9W0</accession>